<dbReference type="AlphaFoldDB" id="A0AAV2MH20"/>
<proteinExistence type="predicted"/>
<accession>A0AAV2MH20</accession>
<dbReference type="EMBL" id="OZ035830">
    <property type="protein sequence ID" value="CAL1612687.1"/>
    <property type="molecule type" value="Genomic_DNA"/>
</dbReference>
<dbReference type="Proteomes" id="UP001497482">
    <property type="component" value="Chromosome 8"/>
</dbReference>
<protein>
    <submittedName>
        <fullName evidence="2">Uncharacterized protein</fullName>
    </submittedName>
</protein>
<reference evidence="2 3" key="1">
    <citation type="submission" date="2024-04" db="EMBL/GenBank/DDBJ databases">
        <authorList>
            <person name="Waldvogel A.-M."/>
            <person name="Schoenle A."/>
        </authorList>
    </citation>
    <scope>NUCLEOTIDE SEQUENCE [LARGE SCALE GENOMIC DNA]</scope>
</reference>
<evidence type="ECO:0000313" key="3">
    <source>
        <dbReference type="Proteomes" id="UP001497482"/>
    </source>
</evidence>
<feature type="region of interest" description="Disordered" evidence="1">
    <location>
        <begin position="88"/>
        <end position="117"/>
    </location>
</feature>
<evidence type="ECO:0000256" key="1">
    <source>
        <dbReference type="SAM" id="MobiDB-lite"/>
    </source>
</evidence>
<evidence type="ECO:0000313" key="2">
    <source>
        <dbReference type="EMBL" id="CAL1612687.1"/>
    </source>
</evidence>
<name>A0AAV2MH20_KNICA</name>
<sequence length="117" mass="12687">MRLHWTNKRSGADGARGAGAIRTLLSVQRPAVSANGASGANGALKEHASVATLFTCLSSRRTEKEERQDGGLTADPSCLFCRLEEKGQCHPSPTAHWRKRARGKNGPYHRPTVRRGP</sequence>
<keyword evidence="3" id="KW-1185">Reference proteome</keyword>
<organism evidence="2 3">
    <name type="scientific">Knipowitschia caucasica</name>
    <name type="common">Caucasian dwarf goby</name>
    <name type="synonym">Pomatoschistus caucasicus</name>
    <dbReference type="NCBI Taxonomy" id="637954"/>
    <lineage>
        <taxon>Eukaryota</taxon>
        <taxon>Metazoa</taxon>
        <taxon>Chordata</taxon>
        <taxon>Craniata</taxon>
        <taxon>Vertebrata</taxon>
        <taxon>Euteleostomi</taxon>
        <taxon>Actinopterygii</taxon>
        <taxon>Neopterygii</taxon>
        <taxon>Teleostei</taxon>
        <taxon>Neoteleostei</taxon>
        <taxon>Acanthomorphata</taxon>
        <taxon>Gobiaria</taxon>
        <taxon>Gobiiformes</taxon>
        <taxon>Gobioidei</taxon>
        <taxon>Gobiidae</taxon>
        <taxon>Gobiinae</taxon>
        <taxon>Knipowitschia</taxon>
    </lineage>
</organism>
<gene>
    <name evidence="2" type="ORF">KC01_LOCUS38990</name>
</gene>